<evidence type="ECO:0000256" key="2">
    <source>
        <dbReference type="SAM" id="SignalP"/>
    </source>
</evidence>
<dbReference type="PANTHER" id="PTHR21666">
    <property type="entry name" value="PEPTIDASE-RELATED"/>
    <property type="match status" value="1"/>
</dbReference>
<dbReference type="PANTHER" id="PTHR21666:SF289">
    <property type="entry name" value="L-ALA--D-GLU ENDOPEPTIDASE"/>
    <property type="match status" value="1"/>
</dbReference>
<name>A0A0D7X4F6_9BACL</name>
<keyword evidence="5" id="KW-1185">Reference proteome</keyword>
<sequence length="367" mass="41284">MPYPKRIARAVRLLPLLLCATTLTMACPLPAQALAKPLQTSSQSIQQAHVATPNSQSSLYTSRLALYRSVEALTGIPWYRLAAIDQYERTLTIAHPKDRKHAERVTGIFVTGPVWSGLMNPDPEDRHPRSISFFSGLGQDGSGDGIADRDDDRDLLFSIASYLGKYGSTEDEFSIAVWEYYHNSRAVQRVQQFAKLYRTYGKLELGKQAFPLPLSSIYSYRSTWGSRRSWGGYRIHEGTDLFAGYGVPVRSTCYGVVEMKGWNPFGGWRIGIRDLSNRYHYYAHLSGFDKTVHNGDIVKPGQIVGWVGSSGYGKPGTEGKFPPHLHYGIYRDNGWMDWSFDPYPLLRQWEQTEHKALKAGKTKGTSS</sequence>
<accession>A0A0D7X4F6</accession>
<evidence type="ECO:0000313" key="5">
    <source>
        <dbReference type="Proteomes" id="UP000032534"/>
    </source>
</evidence>
<dbReference type="Gene3D" id="2.70.70.10">
    <property type="entry name" value="Glucose Permease (Domain IIA)"/>
    <property type="match status" value="1"/>
</dbReference>
<dbReference type="AlphaFoldDB" id="A0A0D7X4F6"/>
<dbReference type="RefSeq" id="WP_044645416.1">
    <property type="nucleotide sequence ID" value="NZ_JTHP01000009.1"/>
</dbReference>
<evidence type="ECO:0000256" key="1">
    <source>
        <dbReference type="ARBA" id="ARBA00022729"/>
    </source>
</evidence>
<dbReference type="PATRIC" id="fig|159743.3.peg.1484"/>
<dbReference type="GO" id="GO:0004222">
    <property type="term" value="F:metalloendopeptidase activity"/>
    <property type="evidence" value="ECO:0007669"/>
    <property type="project" value="TreeGrafter"/>
</dbReference>
<proteinExistence type="predicted"/>
<keyword evidence="1 2" id="KW-0732">Signal</keyword>
<evidence type="ECO:0000313" key="4">
    <source>
        <dbReference type="EMBL" id="KJD46266.1"/>
    </source>
</evidence>
<dbReference type="PROSITE" id="PS51257">
    <property type="entry name" value="PROKAR_LIPOPROTEIN"/>
    <property type="match status" value="1"/>
</dbReference>
<reference evidence="4 5" key="1">
    <citation type="submission" date="2014-11" db="EMBL/GenBank/DDBJ databases">
        <title>Draft Genome Sequences of Paenibacillus polymyxa NRRL B-30509 and Paenibacillus terrae NRRL B-30644, Strains from a Poultry Environment that Produce Tridecaptin A and Paenicidins.</title>
        <authorList>
            <person name="van Belkum M.J."/>
            <person name="Lohans C.T."/>
            <person name="Vederas J.C."/>
        </authorList>
    </citation>
    <scope>NUCLEOTIDE SEQUENCE [LARGE SCALE GENOMIC DNA]</scope>
    <source>
        <strain evidence="4 5">NRRL B-30644</strain>
    </source>
</reference>
<dbReference type="OrthoDB" id="9810477at2"/>
<dbReference type="Proteomes" id="UP000032534">
    <property type="component" value="Unassembled WGS sequence"/>
</dbReference>
<comment type="caution">
    <text evidence="4">The sequence shown here is derived from an EMBL/GenBank/DDBJ whole genome shotgun (WGS) entry which is preliminary data.</text>
</comment>
<dbReference type="InterPro" id="IPR016047">
    <property type="entry name" value="M23ase_b-sheet_dom"/>
</dbReference>
<dbReference type="InterPro" id="IPR050570">
    <property type="entry name" value="Cell_wall_metabolism_enzyme"/>
</dbReference>
<organism evidence="4 5">
    <name type="scientific">Paenibacillus terrae</name>
    <dbReference type="NCBI Taxonomy" id="159743"/>
    <lineage>
        <taxon>Bacteria</taxon>
        <taxon>Bacillati</taxon>
        <taxon>Bacillota</taxon>
        <taxon>Bacilli</taxon>
        <taxon>Bacillales</taxon>
        <taxon>Paenibacillaceae</taxon>
        <taxon>Paenibacillus</taxon>
    </lineage>
</organism>
<feature type="chain" id="PRO_5002326093" evidence="2">
    <location>
        <begin position="34"/>
        <end position="367"/>
    </location>
</feature>
<protein>
    <submittedName>
        <fullName evidence="4">Peptidase M23</fullName>
    </submittedName>
</protein>
<dbReference type="InterPro" id="IPR011055">
    <property type="entry name" value="Dup_hybrid_motif"/>
</dbReference>
<feature type="domain" description="M23ase beta-sheet core" evidence="3">
    <location>
        <begin position="235"/>
        <end position="335"/>
    </location>
</feature>
<evidence type="ECO:0000259" key="3">
    <source>
        <dbReference type="Pfam" id="PF01551"/>
    </source>
</evidence>
<gene>
    <name evidence="4" type="ORF">QD47_06795</name>
</gene>
<dbReference type="SUPFAM" id="SSF51261">
    <property type="entry name" value="Duplicated hybrid motif"/>
    <property type="match status" value="1"/>
</dbReference>
<dbReference type="Pfam" id="PF01551">
    <property type="entry name" value="Peptidase_M23"/>
    <property type="match status" value="1"/>
</dbReference>
<dbReference type="CDD" id="cd12797">
    <property type="entry name" value="M23_peptidase"/>
    <property type="match status" value="1"/>
</dbReference>
<feature type="signal peptide" evidence="2">
    <location>
        <begin position="1"/>
        <end position="33"/>
    </location>
</feature>
<dbReference type="EMBL" id="JTHP01000009">
    <property type="protein sequence ID" value="KJD46266.1"/>
    <property type="molecule type" value="Genomic_DNA"/>
</dbReference>